<evidence type="ECO:0000313" key="3">
    <source>
        <dbReference type="Proteomes" id="UP000008984"/>
    </source>
</evidence>
<evidence type="ECO:0000259" key="1">
    <source>
        <dbReference type="Pfam" id="PF20183"/>
    </source>
</evidence>
<dbReference type="eggNOG" id="ENOG502RDAM">
    <property type="taxonomic scope" value="Eukaryota"/>
</dbReference>
<dbReference type="OrthoDB" id="4802432at2759"/>
<keyword evidence="3" id="KW-1185">Reference proteome</keyword>
<organism evidence="3">
    <name type="scientific">Hypocrea jecorina (strain QM6a)</name>
    <name type="common">Trichoderma reesei</name>
    <dbReference type="NCBI Taxonomy" id="431241"/>
    <lineage>
        <taxon>Eukaryota</taxon>
        <taxon>Fungi</taxon>
        <taxon>Dikarya</taxon>
        <taxon>Ascomycota</taxon>
        <taxon>Pezizomycotina</taxon>
        <taxon>Sordariomycetes</taxon>
        <taxon>Hypocreomycetidae</taxon>
        <taxon>Hypocreales</taxon>
        <taxon>Hypocreaceae</taxon>
        <taxon>Trichoderma</taxon>
    </lineage>
</organism>
<dbReference type="Pfam" id="PF20183">
    <property type="entry name" value="DUF6546"/>
    <property type="match status" value="1"/>
</dbReference>
<evidence type="ECO:0000313" key="2">
    <source>
        <dbReference type="EMBL" id="EGR48507.1"/>
    </source>
</evidence>
<dbReference type="EMBL" id="GL985065">
    <property type="protein sequence ID" value="EGR48507.1"/>
    <property type="molecule type" value="Genomic_DNA"/>
</dbReference>
<name>G0RKF3_HYPJQ</name>
<dbReference type="GeneID" id="18481582"/>
<dbReference type="VEuPathDB" id="FungiDB:TRIREDRAFT_108024"/>
<gene>
    <name evidence="2" type="ORF">TRIREDRAFT_108024</name>
</gene>
<dbReference type="RefSeq" id="XP_006965898.1">
    <property type="nucleotide sequence ID" value="XM_006965836.1"/>
</dbReference>
<feature type="domain" description="DUF6546" evidence="1">
    <location>
        <begin position="325"/>
        <end position="498"/>
    </location>
</feature>
<dbReference type="HOGENOM" id="CLU_023464_2_1_1"/>
<reference evidence="2 3" key="1">
    <citation type="journal article" date="2008" name="Nat. Biotechnol.">
        <title>Genome sequencing and analysis of the biomass-degrading fungus Trichoderma reesei (syn. Hypocrea jecorina).</title>
        <authorList>
            <person name="Martinez D."/>
            <person name="Berka R.M."/>
            <person name="Henrissat B."/>
            <person name="Saloheimo M."/>
            <person name="Arvas M."/>
            <person name="Baker S.E."/>
            <person name="Chapman J."/>
            <person name="Chertkov O."/>
            <person name="Coutinho P.M."/>
            <person name="Cullen D."/>
            <person name="Danchin E.G."/>
            <person name="Grigoriev I.V."/>
            <person name="Harris P."/>
            <person name="Jackson M."/>
            <person name="Kubicek C.P."/>
            <person name="Han C.S."/>
            <person name="Ho I."/>
            <person name="Larrondo L.F."/>
            <person name="de Leon A.L."/>
            <person name="Magnuson J.K."/>
            <person name="Merino S."/>
            <person name="Misra M."/>
            <person name="Nelson B."/>
            <person name="Putnam N."/>
            <person name="Robbertse B."/>
            <person name="Salamov A.A."/>
            <person name="Schmoll M."/>
            <person name="Terry A."/>
            <person name="Thayer N."/>
            <person name="Westerholm-Parvinen A."/>
            <person name="Schoch C.L."/>
            <person name="Yao J."/>
            <person name="Barabote R."/>
            <person name="Nelson M.A."/>
            <person name="Detter C."/>
            <person name="Bruce D."/>
            <person name="Kuske C.R."/>
            <person name="Xie G."/>
            <person name="Richardson P."/>
            <person name="Rokhsar D.S."/>
            <person name="Lucas S.M."/>
            <person name="Rubin E.M."/>
            <person name="Dunn-Coleman N."/>
            <person name="Ward M."/>
            <person name="Brettin T.S."/>
        </authorList>
    </citation>
    <scope>NUCLEOTIDE SEQUENCE [LARGE SCALE GENOMIC DNA]</scope>
    <source>
        <strain evidence="2 3">QM6a</strain>
    </source>
</reference>
<dbReference type="KEGG" id="tre:TRIREDRAFT_108024"/>
<proteinExistence type="predicted"/>
<dbReference type="AlphaFoldDB" id="G0RKF3"/>
<dbReference type="InterPro" id="IPR046676">
    <property type="entry name" value="DUF6546"/>
</dbReference>
<sequence>MWALGKTQIVSEKSRKDKQVFQSTMSWASLSTEIQWLILDYLRDSKCRQYEPPARRRARRETTGISQAAYASVCREWKELFEKANFEKLILHQDDVTMLGEIIPRCGALVRWIWLRIELPSYDCSLCDQPESVEEDKINKYLFTDAIWGLFEILSQLNDKHHPGITLELSAHSPSLVDHYAQELGCMINDTAWHTLGGIQSPRSLNDRFHRWWFGQRRRITDAAALRMVGHPQGLRFDLRAPAVKRMDKTLPRVRAVKALVVRGQCYRHLSVSKALDPIIRNLTQLRDLSYECWEGYDTAEIKGRHIRLRENKILLSETLRYRRSLRRICLYEGTSRCNEDHLRPSLTWNRSVIGFGSDLAKASRNLNELYVNDLAEADDFFRPFWGTDLQKRAPRQMVWRNLKRISLFAELVPPLSYDGRIQAAGHAACRMPQLQFMELWYCNGQYQCVFTYDISQHAHDTHKLELRSSWGGHLTPATVQVWRSAVCGRGLGMELEVRGQGEVCFLPRGRDLMCALVLRGDALTETSRRQILGQHGHSGLGRGSRQMKADY</sequence>
<protein>
    <submittedName>
        <fullName evidence="2">Predicted protein</fullName>
    </submittedName>
</protein>
<dbReference type="Proteomes" id="UP000008984">
    <property type="component" value="Unassembled WGS sequence"/>
</dbReference>
<accession>G0RKF3</accession>